<dbReference type="EMBL" id="GGEC01007455">
    <property type="protein sequence ID" value="MBW87938.1"/>
    <property type="molecule type" value="Transcribed_RNA"/>
</dbReference>
<protein>
    <submittedName>
        <fullName evidence="1">Uncharacterized protein</fullName>
    </submittedName>
</protein>
<sequence length="24" mass="2813">MQEFTRQYQDGCRRVVGLELSSPL</sequence>
<evidence type="ECO:0000313" key="1">
    <source>
        <dbReference type="EMBL" id="MBW87938.1"/>
    </source>
</evidence>
<reference evidence="1" key="1">
    <citation type="submission" date="2018-02" db="EMBL/GenBank/DDBJ databases">
        <title>Rhizophora mucronata_Transcriptome.</title>
        <authorList>
            <person name="Meera S.P."/>
            <person name="Sreeshan A."/>
            <person name="Augustine A."/>
        </authorList>
    </citation>
    <scope>NUCLEOTIDE SEQUENCE</scope>
    <source>
        <tissue evidence="1">Leaf</tissue>
    </source>
</reference>
<organism evidence="1">
    <name type="scientific">Rhizophora mucronata</name>
    <name type="common">Asiatic mangrove</name>
    <dbReference type="NCBI Taxonomy" id="61149"/>
    <lineage>
        <taxon>Eukaryota</taxon>
        <taxon>Viridiplantae</taxon>
        <taxon>Streptophyta</taxon>
        <taxon>Embryophyta</taxon>
        <taxon>Tracheophyta</taxon>
        <taxon>Spermatophyta</taxon>
        <taxon>Magnoliopsida</taxon>
        <taxon>eudicotyledons</taxon>
        <taxon>Gunneridae</taxon>
        <taxon>Pentapetalae</taxon>
        <taxon>rosids</taxon>
        <taxon>fabids</taxon>
        <taxon>Malpighiales</taxon>
        <taxon>Rhizophoraceae</taxon>
        <taxon>Rhizophora</taxon>
    </lineage>
</organism>
<dbReference type="AlphaFoldDB" id="A0A2P2J396"/>
<accession>A0A2P2J396</accession>
<name>A0A2P2J396_RHIMU</name>
<proteinExistence type="predicted"/>